<proteinExistence type="predicted"/>
<accession>A6JLI4</accession>
<dbReference type="Proteomes" id="UP000234681">
    <property type="component" value="Chromosome 11"/>
</dbReference>
<dbReference type="AlphaFoldDB" id="A6JLI4"/>
<protein>
    <submittedName>
        <fullName evidence="1">RCG58728</fullName>
    </submittedName>
</protein>
<dbReference type="EMBL" id="CH473989">
    <property type="protein sequence ID" value="EDM10749.1"/>
    <property type="molecule type" value="Genomic_DNA"/>
</dbReference>
<evidence type="ECO:0000313" key="2">
    <source>
        <dbReference type="Proteomes" id="UP000234681"/>
    </source>
</evidence>
<name>A6JLI4_RAT</name>
<sequence>MLHRRKLISPLGAEGSILSLGWDGWKWMDAGQPVSCEDAALGSVCPSPPAAVRCLRAADWSRVCQCAEPLFTCSCSHYSPLPTYPHTGTKRLRVAYFFFFIFYFLKNLPQAHSKMSSVSV</sequence>
<reference evidence="2" key="1">
    <citation type="submission" date="2005-09" db="EMBL/GenBank/DDBJ databases">
        <authorList>
            <person name="Mural R.J."/>
            <person name="Li P.W."/>
            <person name="Adams M.D."/>
            <person name="Amanatides P.G."/>
            <person name="Baden-Tillson H."/>
            <person name="Barnstead M."/>
            <person name="Chin S.H."/>
            <person name="Dew I."/>
            <person name="Evans C.A."/>
            <person name="Ferriera S."/>
            <person name="Flanigan M."/>
            <person name="Fosler C."/>
            <person name="Glodek A."/>
            <person name="Gu Z."/>
            <person name="Holt R.A."/>
            <person name="Jennings D."/>
            <person name="Kraft C.L."/>
            <person name="Lu F."/>
            <person name="Nguyen T."/>
            <person name="Nusskern D.R."/>
            <person name="Pfannkoch C.M."/>
            <person name="Sitter C."/>
            <person name="Sutton G.G."/>
            <person name="Venter J.C."/>
            <person name="Wang Z."/>
            <person name="Woodage T."/>
            <person name="Zheng X.H."/>
            <person name="Zhong F."/>
        </authorList>
    </citation>
    <scope>NUCLEOTIDE SEQUENCE [LARGE SCALE GENOMIC DNA]</scope>
    <source>
        <strain>BN</strain>
        <strain evidence="2">Sprague-Dawley</strain>
    </source>
</reference>
<gene>
    <name evidence="1" type="ORF">rCG_58728</name>
</gene>
<evidence type="ECO:0000313" key="1">
    <source>
        <dbReference type="EMBL" id="EDM10749.1"/>
    </source>
</evidence>
<organism evidence="1 2">
    <name type="scientific">Rattus norvegicus</name>
    <name type="common">Rat</name>
    <dbReference type="NCBI Taxonomy" id="10116"/>
    <lineage>
        <taxon>Eukaryota</taxon>
        <taxon>Metazoa</taxon>
        <taxon>Chordata</taxon>
        <taxon>Craniata</taxon>
        <taxon>Vertebrata</taxon>
        <taxon>Euteleostomi</taxon>
        <taxon>Mammalia</taxon>
        <taxon>Eutheria</taxon>
        <taxon>Euarchontoglires</taxon>
        <taxon>Glires</taxon>
        <taxon>Rodentia</taxon>
        <taxon>Myomorpha</taxon>
        <taxon>Muroidea</taxon>
        <taxon>Muridae</taxon>
        <taxon>Murinae</taxon>
        <taxon>Rattus</taxon>
    </lineage>
</organism>